<evidence type="ECO:0000256" key="1">
    <source>
        <dbReference type="SAM" id="MobiDB-lite"/>
    </source>
</evidence>
<dbReference type="RefSeq" id="WP_088982751.1">
    <property type="nucleotide sequence ID" value="NZ_JBFAII010000007.1"/>
</dbReference>
<keyword evidence="2" id="KW-1133">Transmembrane helix</keyword>
<dbReference type="OrthoDB" id="123261at2"/>
<organism evidence="3 4">
    <name type="scientific">Micromonospora echinospora</name>
    <name type="common">Micromonospora purpurea</name>
    <dbReference type="NCBI Taxonomy" id="1877"/>
    <lineage>
        <taxon>Bacteria</taxon>
        <taxon>Bacillati</taxon>
        <taxon>Actinomycetota</taxon>
        <taxon>Actinomycetes</taxon>
        <taxon>Micromonosporales</taxon>
        <taxon>Micromonosporaceae</taxon>
        <taxon>Micromonospora</taxon>
    </lineage>
</organism>
<dbReference type="InParanoid" id="A0A1C4Y9P5"/>
<feature type="region of interest" description="Disordered" evidence="1">
    <location>
        <begin position="1"/>
        <end position="22"/>
    </location>
</feature>
<dbReference type="Pfam" id="PF11755">
    <property type="entry name" value="DUF3311"/>
    <property type="match status" value="1"/>
</dbReference>
<dbReference type="InterPro" id="IPR021741">
    <property type="entry name" value="DUF3311"/>
</dbReference>
<name>A0A1C4Y9P5_MICEC</name>
<dbReference type="EMBL" id="LT607413">
    <property type="protein sequence ID" value="SCF17390.1"/>
    <property type="molecule type" value="Genomic_DNA"/>
</dbReference>
<feature type="transmembrane region" description="Helical" evidence="2">
    <location>
        <begin position="28"/>
        <end position="45"/>
    </location>
</feature>
<gene>
    <name evidence="3" type="ORF">GA0070618_3717</name>
</gene>
<reference evidence="4" key="1">
    <citation type="submission" date="2016-06" db="EMBL/GenBank/DDBJ databases">
        <authorList>
            <person name="Varghese N."/>
            <person name="Submissions Spin"/>
        </authorList>
    </citation>
    <scope>NUCLEOTIDE SEQUENCE [LARGE SCALE GENOMIC DNA]</scope>
    <source>
        <strain evidence="4">DSM 43816</strain>
    </source>
</reference>
<proteinExistence type="predicted"/>
<protein>
    <recommendedName>
        <fullName evidence="5">DUF3311 domain-containing protein</fullName>
    </recommendedName>
</protein>
<evidence type="ECO:0000256" key="2">
    <source>
        <dbReference type="SAM" id="Phobius"/>
    </source>
</evidence>
<evidence type="ECO:0000313" key="3">
    <source>
        <dbReference type="EMBL" id="SCF17390.1"/>
    </source>
</evidence>
<keyword evidence="2" id="KW-0812">Transmembrane</keyword>
<dbReference type="Proteomes" id="UP000198253">
    <property type="component" value="Chromosome I"/>
</dbReference>
<keyword evidence="2" id="KW-0472">Membrane</keyword>
<sequence>MAATEPEPPTPTRRPTTVRSRAKDHSPWNWLLFVPIVVPLIPVLFNGDSPRIFGFPRFYWLQLAYILLGVATTTLVYQMTKKRGGR</sequence>
<feature type="transmembrane region" description="Helical" evidence="2">
    <location>
        <begin position="57"/>
        <end position="77"/>
    </location>
</feature>
<evidence type="ECO:0008006" key="5">
    <source>
        <dbReference type="Google" id="ProtNLM"/>
    </source>
</evidence>
<feature type="compositionally biased region" description="Pro residues" evidence="1">
    <location>
        <begin position="1"/>
        <end position="12"/>
    </location>
</feature>
<accession>A0A1C4Y9P5</accession>
<dbReference type="AlphaFoldDB" id="A0A1C4Y9P5"/>
<evidence type="ECO:0000313" key="4">
    <source>
        <dbReference type="Proteomes" id="UP000198253"/>
    </source>
</evidence>
<keyword evidence="4" id="KW-1185">Reference proteome</keyword>